<reference evidence="1" key="1">
    <citation type="submission" date="2023-04" db="EMBL/GenBank/DDBJ databases">
        <title>Ambrosiozyma monospora NBRC 10751.</title>
        <authorList>
            <person name="Ichikawa N."/>
            <person name="Sato H."/>
            <person name="Tonouchi N."/>
        </authorList>
    </citation>
    <scope>NUCLEOTIDE SEQUENCE</scope>
    <source>
        <strain evidence="1">NBRC 10751</strain>
    </source>
</reference>
<evidence type="ECO:0000313" key="1">
    <source>
        <dbReference type="EMBL" id="GME71991.1"/>
    </source>
</evidence>
<keyword evidence="2" id="KW-1185">Reference proteome</keyword>
<dbReference type="EMBL" id="BSXS01000322">
    <property type="protein sequence ID" value="GME71991.1"/>
    <property type="molecule type" value="Genomic_DNA"/>
</dbReference>
<gene>
    <name evidence="1" type="ORF">Amon02_000079700</name>
</gene>
<comment type="caution">
    <text evidence="1">The sequence shown here is derived from an EMBL/GenBank/DDBJ whole genome shotgun (WGS) entry which is preliminary data.</text>
</comment>
<sequence>MELQLTSQLHELLSRKTIKKLQVIPDSQIDDDPTLADFFKATTFPNFQDPNTNTLDILISKKQLVKIFIECHKVIDDHISNTDGLQHFSRDFINSDLMTLYSATLGIWLVTPEEHRALILNESMLIKLLSNSMISEHQDTLYRHFEILSGYLTSTIAKTNKSSSLWLYFKKTLIRLFNNLSSVHEQSSNTAKDQLFVNCIETILHSIRSHPRNYYAGSTLRFLIAVLRHSGEFEMLRIYYSKILTYLKKDGLNDYSIWLVFLQLCVNVDSEEYFIAEYNRLCEPHKKNNAPEWHNVSKNRCFNNEVNLGVVLYQDLKNLLVGSELASYSAWYVFTFVSTRSDFHDGKHRKDGFEILDFFEEQVAVFENSNNVKIDTKTAQLVSSDGGIVDLSSDLLLQEKFNLVLIFKRLLNKSW</sequence>
<organism evidence="1 2">
    <name type="scientific">Ambrosiozyma monospora</name>
    <name type="common">Yeast</name>
    <name type="synonym">Endomycopsis monosporus</name>
    <dbReference type="NCBI Taxonomy" id="43982"/>
    <lineage>
        <taxon>Eukaryota</taxon>
        <taxon>Fungi</taxon>
        <taxon>Dikarya</taxon>
        <taxon>Ascomycota</taxon>
        <taxon>Saccharomycotina</taxon>
        <taxon>Pichiomycetes</taxon>
        <taxon>Pichiales</taxon>
        <taxon>Pichiaceae</taxon>
        <taxon>Ambrosiozyma</taxon>
    </lineage>
</organism>
<dbReference type="Proteomes" id="UP001165064">
    <property type="component" value="Unassembled WGS sequence"/>
</dbReference>
<proteinExistence type="predicted"/>
<protein>
    <submittedName>
        <fullName evidence="1">Unnamed protein product</fullName>
    </submittedName>
</protein>
<evidence type="ECO:0000313" key="2">
    <source>
        <dbReference type="Proteomes" id="UP001165064"/>
    </source>
</evidence>
<name>A0ACB5SSZ2_AMBMO</name>
<accession>A0ACB5SSZ2</accession>